<reference evidence="2 3" key="1">
    <citation type="submission" date="2013-11" db="EMBL/GenBank/DDBJ databases">
        <title>The Genome Sequence of Phytophthora parasitica P1976.</title>
        <authorList>
            <consortium name="The Broad Institute Genomics Platform"/>
            <person name="Russ C."/>
            <person name="Tyler B."/>
            <person name="Panabieres F."/>
            <person name="Shan W."/>
            <person name="Tripathy S."/>
            <person name="Grunwald N."/>
            <person name="Machado M."/>
            <person name="Johnson C.S."/>
            <person name="Walker B."/>
            <person name="Young S."/>
            <person name="Zeng Q."/>
            <person name="Gargeya S."/>
            <person name="Fitzgerald M."/>
            <person name="Haas B."/>
            <person name="Abouelleil A."/>
            <person name="Allen A.W."/>
            <person name="Alvarado L."/>
            <person name="Arachchi H.M."/>
            <person name="Berlin A.M."/>
            <person name="Chapman S.B."/>
            <person name="Gainer-Dewar J."/>
            <person name="Goldberg J."/>
            <person name="Griggs A."/>
            <person name="Gujja S."/>
            <person name="Hansen M."/>
            <person name="Howarth C."/>
            <person name="Imamovic A."/>
            <person name="Ireland A."/>
            <person name="Larimer J."/>
            <person name="McCowan C."/>
            <person name="Murphy C."/>
            <person name="Pearson M."/>
            <person name="Poon T.W."/>
            <person name="Priest M."/>
            <person name="Roberts A."/>
            <person name="Saif S."/>
            <person name="Shea T."/>
            <person name="Sisk P."/>
            <person name="Sykes S."/>
            <person name="Wortman J."/>
            <person name="Nusbaum C."/>
            <person name="Birren B."/>
        </authorList>
    </citation>
    <scope>NUCLEOTIDE SEQUENCE [LARGE SCALE GENOMIC DNA]</scope>
    <source>
        <strain evidence="2 3">P1976</strain>
    </source>
</reference>
<protein>
    <recommendedName>
        <fullName evidence="1">Enoyl reductase (ER) domain-containing protein</fullName>
    </recommendedName>
</protein>
<gene>
    <name evidence="2" type="ORF">F444_00199</name>
</gene>
<dbReference type="Gene3D" id="3.90.180.10">
    <property type="entry name" value="Medium-chain alcohol dehydrogenases, catalytic domain"/>
    <property type="match status" value="1"/>
</dbReference>
<evidence type="ECO:0000259" key="1">
    <source>
        <dbReference type="SMART" id="SM00829"/>
    </source>
</evidence>
<dbReference type="Pfam" id="PF08240">
    <property type="entry name" value="ADH_N"/>
    <property type="match status" value="1"/>
</dbReference>
<name>A0A081B508_PHYNI</name>
<dbReference type="SUPFAM" id="SSF51735">
    <property type="entry name" value="NAD(P)-binding Rossmann-fold domains"/>
    <property type="match status" value="1"/>
</dbReference>
<dbReference type="Pfam" id="PF13602">
    <property type="entry name" value="ADH_zinc_N_2"/>
    <property type="match status" value="1"/>
</dbReference>
<feature type="domain" description="Enoyl reductase (ER)" evidence="1">
    <location>
        <begin position="18"/>
        <end position="323"/>
    </location>
</feature>
<dbReference type="InterPro" id="IPR011032">
    <property type="entry name" value="GroES-like_sf"/>
</dbReference>
<accession>A0A081B508</accession>
<organism evidence="2 3">
    <name type="scientific">Phytophthora nicotianae P1976</name>
    <dbReference type="NCBI Taxonomy" id="1317066"/>
    <lineage>
        <taxon>Eukaryota</taxon>
        <taxon>Sar</taxon>
        <taxon>Stramenopiles</taxon>
        <taxon>Oomycota</taxon>
        <taxon>Peronosporomycetes</taxon>
        <taxon>Peronosporales</taxon>
        <taxon>Peronosporaceae</taxon>
        <taxon>Phytophthora</taxon>
    </lineage>
</organism>
<dbReference type="EMBL" id="ANJA01000055">
    <property type="protein sequence ID" value="ETO86219.1"/>
    <property type="molecule type" value="Genomic_DNA"/>
</dbReference>
<dbReference type="GO" id="GO:0016491">
    <property type="term" value="F:oxidoreductase activity"/>
    <property type="evidence" value="ECO:0007669"/>
    <property type="project" value="InterPro"/>
</dbReference>
<dbReference type="InterPro" id="IPR020843">
    <property type="entry name" value="ER"/>
</dbReference>
<dbReference type="SMART" id="SM00829">
    <property type="entry name" value="PKS_ER"/>
    <property type="match status" value="1"/>
</dbReference>
<dbReference type="OrthoDB" id="201656at2759"/>
<dbReference type="PANTHER" id="PTHR44013:SF1">
    <property type="entry name" value="ZINC-TYPE ALCOHOL DEHYDROGENASE-LIKE PROTEIN C16A3.02C"/>
    <property type="match status" value="1"/>
</dbReference>
<evidence type="ECO:0000313" key="2">
    <source>
        <dbReference type="EMBL" id="ETO86219.1"/>
    </source>
</evidence>
<dbReference type="InterPro" id="IPR052733">
    <property type="entry name" value="Chloroplast_QOR"/>
</dbReference>
<dbReference type="Gene3D" id="3.40.50.720">
    <property type="entry name" value="NAD(P)-binding Rossmann-like Domain"/>
    <property type="match status" value="1"/>
</dbReference>
<dbReference type="PANTHER" id="PTHR44013">
    <property type="entry name" value="ZINC-TYPE ALCOHOL DEHYDROGENASE-LIKE PROTEIN C16A3.02C"/>
    <property type="match status" value="1"/>
</dbReference>
<dbReference type="CDD" id="cd08267">
    <property type="entry name" value="MDR1"/>
    <property type="match status" value="1"/>
</dbReference>
<dbReference type="Proteomes" id="UP000028582">
    <property type="component" value="Unassembled WGS sequence"/>
</dbReference>
<comment type="caution">
    <text evidence="2">The sequence shown here is derived from an EMBL/GenBank/DDBJ whole genome shotgun (WGS) entry which is preliminary data.</text>
</comment>
<dbReference type="InterPro" id="IPR036291">
    <property type="entry name" value="NAD(P)-bd_dom_sf"/>
</dbReference>
<dbReference type="InterPro" id="IPR013154">
    <property type="entry name" value="ADH-like_N"/>
</dbReference>
<dbReference type="SUPFAM" id="SSF50129">
    <property type="entry name" value="GroES-like"/>
    <property type="match status" value="1"/>
</dbReference>
<evidence type="ECO:0000313" key="3">
    <source>
        <dbReference type="Proteomes" id="UP000028582"/>
    </source>
</evidence>
<sequence length="328" mass="35165">MVNIPTTFKAYEFASYGDVLKEAKLNTNVSQKPLQHTHVRVKVVSAAVNPIDYKLLLFGSAFLPTGPTAENPLRMGFDMAGVVVEVGSGDVQGFKVGDAVYGTPDITAGGSFGEYFAVDAKYLAHKPSNLTFNEAAGVPMAGQTSYQALKNLGKLEAGQRVLILGGSSATGQFGIQIAKARGAEVITTASPRNMELVKSLGADQVIDYKSEKWGTVLAEHSVDLIYDCGVEPESWAMDAQKVLKKSSGKFVTIGMGPKPIESPIGATFHQLFLHPNSEDIHSLTKLVEAGHVKPTIDSVYPLDKLLDAIKLQMSNRAQGKIIIEICPE</sequence>
<proteinExistence type="predicted"/>
<dbReference type="AlphaFoldDB" id="A0A081B508"/>